<dbReference type="InterPro" id="IPR012910">
    <property type="entry name" value="Plug_dom"/>
</dbReference>
<evidence type="ECO:0000256" key="5">
    <source>
        <dbReference type="ARBA" id="ARBA00022729"/>
    </source>
</evidence>
<dbReference type="InterPro" id="IPR037066">
    <property type="entry name" value="Plug_dom_sf"/>
</dbReference>
<dbReference type="InterPro" id="IPR039426">
    <property type="entry name" value="TonB-dep_rcpt-like"/>
</dbReference>
<dbReference type="Gene3D" id="2.170.130.10">
    <property type="entry name" value="TonB-dependent receptor, plug domain"/>
    <property type="match status" value="1"/>
</dbReference>
<dbReference type="EMBL" id="CP022384">
    <property type="protein sequence ID" value="ATA80929.1"/>
    <property type="molecule type" value="Genomic_DNA"/>
</dbReference>
<dbReference type="GO" id="GO:0009279">
    <property type="term" value="C:cell outer membrane"/>
    <property type="evidence" value="ECO:0007669"/>
    <property type="project" value="UniProtKB-SubCell"/>
</dbReference>
<keyword evidence="9 10" id="KW-0998">Cell outer membrane</keyword>
<sequence length="692" mass="77957">MKRLVFSITLLSAAVAVQAQEKVKDTIAEKHYDLQEVTILGKPQEKVALVPTQKLQASTIQNNNKTNVVDALNLLPGVSISQFGARNEGTILVRGFDNRRTPVYYDGIPIYAPYDGNFDLSRFLTYDLGNISVEKGLVSVKYGANAMGGAVNIVSRSPEKELDINGTSGVGFADGAGVNSYFTGLNVGTRKDKYYAMVSGSFNKRENFVLSKNLAPNDYQEAGGKRFHSGYFDKKISAKIGYTPNETDEYALGFVNQQANKDISFNIYSIGNNSWRDYPIYNKTSLYAKTKTKIAPETFMYFTGYYDKYYNEMHQYDNHLYRTMNMNYTFKSIYNDYSAGGILTFSTQALNRNAITLTINEKYDHHKEHNAEVAANPAIGQIFKEGEPEQSYKDNTFYVGLEDVITLTDWLNAVVGASYNQRKNILAQEYGTHYLTGQSNVFYDFPTGSDSAFDFKGGLIFKPVENHQISLSASKRSRFASQKERYSSRFGGQKPNPDLKSEYAIAYDLSYTGKVLDNKLQYEVSGFINDVTNAIFGYTVGYNDRGRVEYNINIGKALFQGFEAGFGYAPVKYFTLGANYSFIEMKDRTKNSNNKFVDVPKYKIVGFATISVPEIKTQLHVNTETYGKRYLNSQGTQEAPDFTLVNAKLNVKLYKGLDFNFGVNNLLDRDYYWSYGFPQAGRNFLTGVSYNF</sequence>
<dbReference type="GO" id="GO:0015344">
    <property type="term" value="F:siderophore uptake transmembrane transporter activity"/>
    <property type="evidence" value="ECO:0007669"/>
    <property type="project" value="TreeGrafter"/>
</dbReference>
<dbReference type="AlphaFoldDB" id="A0A250F715"/>
<feature type="signal peptide" evidence="12">
    <location>
        <begin position="1"/>
        <end position="19"/>
    </location>
</feature>
<dbReference type="Pfam" id="PF07715">
    <property type="entry name" value="Plug"/>
    <property type="match status" value="1"/>
</dbReference>
<protein>
    <submittedName>
        <fullName evidence="15">TonB-dependent receptor</fullName>
    </submittedName>
</protein>
<evidence type="ECO:0000256" key="11">
    <source>
        <dbReference type="RuleBase" id="RU003357"/>
    </source>
</evidence>
<comment type="subcellular location">
    <subcellularLocation>
        <location evidence="1 10">Cell outer membrane</location>
        <topology evidence="1 10">Multi-pass membrane protein</topology>
    </subcellularLocation>
</comment>
<feature type="chain" id="PRO_5012467969" evidence="12">
    <location>
        <begin position="20"/>
        <end position="692"/>
    </location>
</feature>
<evidence type="ECO:0000256" key="10">
    <source>
        <dbReference type="PROSITE-ProRule" id="PRU01360"/>
    </source>
</evidence>
<organism evidence="15 16">
    <name type="scientific">Capnocytophaga leadbetteri</name>
    <dbReference type="NCBI Taxonomy" id="327575"/>
    <lineage>
        <taxon>Bacteria</taxon>
        <taxon>Pseudomonadati</taxon>
        <taxon>Bacteroidota</taxon>
        <taxon>Flavobacteriia</taxon>
        <taxon>Flavobacteriales</taxon>
        <taxon>Flavobacteriaceae</taxon>
        <taxon>Capnocytophaga</taxon>
    </lineage>
</organism>
<dbReference type="PROSITE" id="PS01156">
    <property type="entry name" value="TONB_DEPENDENT_REC_2"/>
    <property type="match status" value="1"/>
</dbReference>
<evidence type="ECO:0000313" key="15">
    <source>
        <dbReference type="EMBL" id="ATA80929.1"/>
    </source>
</evidence>
<keyword evidence="5 12" id="KW-0732">Signal</keyword>
<dbReference type="GO" id="GO:0044718">
    <property type="term" value="P:siderophore transmembrane transport"/>
    <property type="evidence" value="ECO:0007669"/>
    <property type="project" value="TreeGrafter"/>
</dbReference>
<dbReference type="PROSITE" id="PS52016">
    <property type="entry name" value="TONB_DEPENDENT_REC_3"/>
    <property type="match status" value="1"/>
</dbReference>
<evidence type="ECO:0000256" key="6">
    <source>
        <dbReference type="ARBA" id="ARBA00023077"/>
    </source>
</evidence>
<dbReference type="Proteomes" id="UP000217276">
    <property type="component" value="Chromosome"/>
</dbReference>
<dbReference type="SUPFAM" id="SSF56935">
    <property type="entry name" value="Porins"/>
    <property type="match status" value="1"/>
</dbReference>
<evidence type="ECO:0000259" key="14">
    <source>
        <dbReference type="Pfam" id="PF07715"/>
    </source>
</evidence>
<keyword evidence="6 11" id="KW-0798">TonB box</keyword>
<name>A0A250F715_9FLAO</name>
<dbReference type="PANTHER" id="PTHR30069:SF29">
    <property type="entry name" value="HEMOGLOBIN AND HEMOGLOBIN-HAPTOGLOBIN-BINDING PROTEIN 1-RELATED"/>
    <property type="match status" value="1"/>
</dbReference>
<reference evidence="16" key="1">
    <citation type="submission" date="2017-06" db="EMBL/GenBank/DDBJ databases">
        <title>Capnocytophaga spp. assemblies.</title>
        <authorList>
            <person name="Gulvik C.A."/>
        </authorList>
    </citation>
    <scope>NUCLEOTIDE SEQUENCE [LARGE SCALE GENOMIC DNA]</scope>
    <source>
        <strain evidence="16">H6253</strain>
    </source>
</reference>
<evidence type="ECO:0000256" key="12">
    <source>
        <dbReference type="SAM" id="SignalP"/>
    </source>
</evidence>
<evidence type="ECO:0000259" key="13">
    <source>
        <dbReference type="Pfam" id="PF00593"/>
    </source>
</evidence>
<evidence type="ECO:0000313" key="16">
    <source>
        <dbReference type="Proteomes" id="UP000217276"/>
    </source>
</evidence>
<dbReference type="PANTHER" id="PTHR30069">
    <property type="entry name" value="TONB-DEPENDENT OUTER MEMBRANE RECEPTOR"/>
    <property type="match status" value="1"/>
</dbReference>
<evidence type="ECO:0000256" key="3">
    <source>
        <dbReference type="ARBA" id="ARBA00022452"/>
    </source>
</evidence>
<keyword evidence="2 10" id="KW-0813">Transport</keyword>
<keyword evidence="4 10" id="KW-0812">Transmembrane</keyword>
<proteinExistence type="inferred from homology"/>
<keyword evidence="16" id="KW-1185">Reference proteome</keyword>
<evidence type="ECO:0000256" key="4">
    <source>
        <dbReference type="ARBA" id="ARBA00022692"/>
    </source>
</evidence>
<dbReference type="Pfam" id="PF00593">
    <property type="entry name" value="TonB_dep_Rec_b-barrel"/>
    <property type="match status" value="1"/>
</dbReference>
<keyword evidence="7 10" id="KW-0472">Membrane</keyword>
<evidence type="ECO:0000256" key="2">
    <source>
        <dbReference type="ARBA" id="ARBA00022448"/>
    </source>
</evidence>
<evidence type="ECO:0000256" key="8">
    <source>
        <dbReference type="ARBA" id="ARBA00023170"/>
    </source>
</evidence>
<dbReference type="Gene3D" id="2.40.170.20">
    <property type="entry name" value="TonB-dependent receptor, beta-barrel domain"/>
    <property type="match status" value="1"/>
</dbReference>
<dbReference type="InterPro" id="IPR036942">
    <property type="entry name" value="Beta-barrel_TonB_sf"/>
</dbReference>
<accession>A0A250F715</accession>
<comment type="similarity">
    <text evidence="10 11">Belongs to the TonB-dependent receptor family.</text>
</comment>
<keyword evidence="3 10" id="KW-1134">Transmembrane beta strand</keyword>
<dbReference type="RefSeq" id="WP_095912870.1">
    <property type="nucleotide sequence ID" value="NZ_CP022384.1"/>
</dbReference>
<dbReference type="InterPro" id="IPR010917">
    <property type="entry name" value="TonB_rcpt_CS"/>
</dbReference>
<feature type="domain" description="TonB-dependent receptor-like beta-barrel" evidence="13">
    <location>
        <begin position="240"/>
        <end position="666"/>
    </location>
</feature>
<gene>
    <name evidence="15" type="ORF">CGC53_00450</name>
</gene>
<keyword evidence="8 15" id="KW-0675">Receptor</keyword>
<dbReference type="InterPro" id="IPR000531">
    <property type="entry name" value="Beta-barrel_TonB"/>
</dbReference>
<dbReference type="CDD" id="cd01347">
    <property type="entry name" value="ligand_gated_channel"/>
    <property type="match status" value="1"/>
</dbReference>
<dbReference type="KEGG" id="clk:CGC53_00450"/>
<evidence type="ECO:0000256" key="7">
    <source>
        <dbReference type="ARBA" id="ARBA00023136"/>
    </source>
</evidence>
<evidence type="ECO:0000256" key="1">
    <source>
        <dbReference type="ARBA" id="ARBA00004571"/>
    </source>
</evidence>
<feature type="domain" description="TonB-dependent receptor plug" evidence="14">
    <location>
        <begin position="51"/>
        <end position="150"/>
    </location>
</feature>
<evidence type="ECO:0000256" key="9">
    <source>
        <dbReference type="ARBA" id="ARBA00023237"/>
    </source>
</evidence>